<dbReference type="OrthoDB" id="8908434at2"/>
<reference evidence="2" key="1">
    <citation type="submission" date="2016-10" db="EMBL/GenBank/DDBJ databases">
        <authorList>
            <person name="Varghese N."/>
            <person name="Submissions S."/>
        </authorList>
    </citation>
    <scope>NUCLEOTIDE SEQUENCE [LARGE SCALE GENOMIC DNA]</scope>
    <source>
        <strain evidence="2">CGMCC 1.10683</strain>
    </source>
</reference>
<organism evidence="1 2">
    <name type="scientific">Brevundimonas viscosa</name>
    <dbReference type="NCBI Taxonomy" id="871741"/>
    <lineage>
        <taxon>Bacteria</taxon>
        <taxon>Pseudomonadati</taxon>
        <taxon>Pseudomonadota</taxon>
        <taxon>Alphaproteobacteria</taxon>
        <taxon>Caulobacterales</taxon>
        <taxon>Caulobacteraceae</taxon>
        <taxon>Brevundimonas</taxon>
    </lineage>
</organism>
<dbReference type="Proteomes" id="UP000198788">
    <property type="component" value="Unassembled WGS sequence"/>
</dbReference>
<gene>
    <name evidence="1" type="ORF">SAMN05192570_1682</name>
</gene>
<proteinExistence type="predicted"/>
<dbReference type="STRING" id="871741.SAMN05192570_1682"/>
<protein>
    <submittedName>
        <fullName evidence="1">Uncharacterized protein</fullName>
    </submittedName>
</protein>
<keyword evidence="2" id="KW-1185">Reference proteome</keyword>
<dbReference type="Pfam" id="PF20383">
    <property type="entry name" value="DUF6678"/>
    <property type="match status" value="1"/>
</dbReference>
<name>A0A1I6QD53_9CAUL</name>
<sequence length="171" mass="19525">MTKADRAARRAADLEARQQRWLEVEKPKFRAEVRAAVERRGLASFMNDTRWRALCEAVYAELPFPPAFQLQSVLGEREPLADPEALAGGWGGWSELGDAAWAVEWLRVVPRHRRPRGRLVADEVIDCADAFRRVLERLHIPYREDEARTFWIYGYAPADPATLTPPSETPT</sequence>
<evidence type="ECO:0000313" key="2">
    <source>
        <dbReference type="Proteomes" id="UP000198788"/>
    </source>
</evidence>
<dbReference type="AlphaFoldDB" id="A0A1I6QD53"/>
<accession>A0A1I6QD53</accession>
<dbReference type="InterPro" id="IPR046500">
    <property type="entry name" value="DUF6678"/>
</dbReference>
<evidence type="ECO:0000313" key="1">
    <source>
        <dbReference type="EMBL" id="SFS50200.1"/>
    </source>
</evidence>
<dbReference type="EMBL" id="FOZV01000003">
    <property type="protein sequence ID" value="SFS50200.1"/>
    <property type="molecule type" value="Genomic_DNA"/>
</dbReference>
<dbReference type="RefSeq" id="WP_092308886.1">
    <property type="nucleotide sequence ID" value="NZ_FOZV01000003.1"/>
</dbReference>